<geneLocation type="plasmid" evidence="3">
    <name>pdfi1</name>
</geneLocation>
<dbReference type="InterPro" id="IPR036390">
    <property type="entry name" value="WH_DNA-bd_sf"/>
</dbReference>
<name>A0A221T0X5_9DEIO</name>
<proteinExistence type="predicted"/>
<keyword evidence="3" id="KW-1185">Reference proteome</keyword>
<protein>
    <submittedName>
        <fullName evidence="2">Transcriptional regulator</fullName>
    </submittedName>
</protein>
<gene>
    <name evidence="2" type="ORF">DFI_15355</name>
</gene>
<evidence type="ECO:0000313" key="3">
    <source>
        <dbReference type="Proteomes" id="UP000259030"/>
    </source>
</evidence>
<dbReference type="EMBL" id="CP021082">
    <property type="protein sequence ID" value="ASN82552.1"/>
    <property type="molecule type" value="Genomic_DNA"/>
</dbReference>
<dbReference type="KEGG" id="dfc:DFI_15355"/>
<dbReference type="CDD" id="cd00090">
    <property type="entry name" value="HTH_ARSR"/>
    <property type="match status" value="1"/>
</dbReference>
<organism evidence="2 3">
    <name type="scientific">Deinococcus ficus</name>
    <dbReference type="NCBI Taxonomy" id="317577"/>
    <lineage>
        <taxon>Bacteria</taxon>
        <taxon>Thermotogati</taxon>
        <taxon>Deinococcota</taxon>
        <taxon>Deinococci</taxon>
        <taxon>Deinococcales</taxon>
        <taxon>Deinococcaceae</taxon>
        <taxon>Deinococcus</taxon>
    </lineage>
</organism>
<dbReference type="InterPro" id="IPR011991">
    <property type="entry name" value="ArsR-like_HTH"/>
</dbReference>
<dbReference type="AlphaFoldDB" id="A0A221T0X5"/>
<dbReference type="Proteomes" id="UP000259030">
    <property type="component" value="Plasmid pDFI1"/>
</dbReference>
<accession>A0A221T0X5</accession>
<evidence type="ECO:0000256" key="1">
    <source>
        <dbReference type="SAM" id="MobiDB-lite"/>
    </source>
</evidence>
<dbReference type="InterPro" id="IPR036388">
    <property type="entry name" value="WH-like_DNA-bd_sf"/>
</dbReference>
<keyword evidence="2" id="KW-0614">Plasmid</keyword>
<sequence length="223" mass="24765">MRTHPHQPDLTGRRNPRQGQPMDAEPRQRLIEHLKRHGPTSIRDLMRTLSLSENAVRHHLQALEREGYACRDSLVPPESAGRPAVLYALTEKAEHLFPKHYAELLALLLAEADAQAVLEPLLTSLVQRLAGQIEPHVRTLDPVARLHATATHLKLGGNLSDLTVTPAGWELRAYNCPYLRAGQQFEAICDMVPRVITLATGLPAERPACQRDGHPACLLTIGR</sequence>
<dbReference type="PANTHER" id="PTHR30363">
    <property type="entry name" value="HTH-TYPE TRANSCRIPTIONAL REGULATOR SRLR-RELATED"/>
    <property type="match status" value="1"/>
</dbReference>
<dbReference type="Gene3D" id="1.10.10.10">
    <property type="entry name" value="Winged helix-like DNA-binding domain superfamily/Winged helix DNA-binding domain"/>
    <property type="match status" value="1"/>
</dbReference>
<dbReference type="SUPFAM" id="SSF46785">
    <property type="entry name" value="Winged helix' DNA-binding domain"/>
    <property type="match status" value="1"/>
</dbReference>
<dbReference type="RefSeq" id="WP_027463714.1">
    <property type="nucleotide sequence ID" value="NZ_CP021082.1"/>
</dbReference>
<dbReference type="STRING" id="317577.GCA_000419625_03132"/>
<dbReference type="InterPro" id="IPR050313">
    <property type="entry name" value="Carb_Metab_HTH_regulators"/>
</dbReference>
<evidence type="ECO:0000313" key="2">
    <source>
        <dbReference type="EMBL" id="ASN82552.1"/>
    </source>
</evidence>
<reference evidence="2 3" key="1">
    <citation type="submission" date="2017-05" db="EMBL/GenBank/DDBJ databases">
        <title>The complete genome sequence of Deinococcus ficus isolated from the rhizosphere of the Ficus religiosa L. in Taiwan.</title>
        <authorList>
            <person name="Wu K.-M."/>
            <person name="Liao T.-L."/>
            <person name="Liu Y.-M."/>
            <person name="Young C.-C."/>
            <person name="Tsai S.-F."/>
        </authorList>
    </citation>
    <scope>NUCLEOTIDE SEQUENCE [LARGE SCALE GENOMIC DNA]</scope>
    <source>
        <strain evidence="2 3">CC-FR2-10</strain>
        <plasmid evidence="3">pdfi1</plasmid>
    </source>
</reference>
<dbReference type="PANTHER" id="PTHR30363:SF28">
    <property type="entry name" value="TRANSCRIPTIONAL REGULATORY PROTEIN-RELATED"/>
    <property type="match status" value="1"/>
</dbReference>
<dbReference type="Pfam" id="PF13412">
    <property type="entry name" value="HTH_24"/>
    <property type="match status" value="1"/>
</dbReference>
<feature type="region of interest" description="Disordered" evidence="1">
    <location>
        <begin position="1"/>
        <end position="23"/>
    </location>
</feature>